<evidence type="ECO:0000313" key="3">
    <source>
        <dbReference type="Proteomes" id="UP001291623"/>
    </source>
</evidence>
<sequence length="67" mass="7489">MDHNEKKESGVAEKKVSDLEALKKCLLENKGDNAKCKSLVEAIKSSSARTRMPMRPIRIKTGSWTDV</sequence>
<evidence type="ECO:0000256" key="1">
    <source>
        <dbReference type="SAM" id="MobiDB-lite"/>
    </source>
</evidence>
<name>A0AAE1VXY3_9SOLA</name>
<gene>
    <name evidence="2" type="ORF">RND71_001116</name>
</gene>
<proteinExistence type="predicted"/>
<protein>
    <submittedName>
        <fullName evidence="2">Uncharacterized protein</fullName>
    </submittedName>
</protein>
<feature type="region of interest" description="Disordered" evidence="1">
    <location>
        <begin position="46"/>
        <end position="67"/>
    </location>
</feature>
<dbReference type="PANTHER" id="PTHR36856:SF1">
    <property type="entry name" value="OS07G0175200 PROTEIN"/>
    <property type="match status" value="1"/>
</dbReference>
<dbReference type="EMBL" id="JAVYJV010000001">
    <property type="protein sequence ID" value="KAK4379254.1"/>
    <property type="molecule type" value="Genomic_DNA"/>
</dbReference>
<dbReference type="Proteomes" id="UP001291623">
    <property type="component" value="Unassembled WGS sequence"/>
</dbReference>
<dbReference type="PANTHER" id="PTHR36856">
    <property type="entry name" value="OS07G0175200 PROTEIN"/>
    <property type="match status" value="1"/>
</dbReference>
<accession>A0AAE1VXY3</accession>
<dbReference type="AlphaFoldDB" id="A0AAE1VXY3"/>
<organism evidence="2 3">
    <name type="scientific">Anisodus tanguticus</name>
    <dbReference type="NCBI Taxonomy" id="243964"/>
    <lineage>
        <taxon>Eukaryota</taxon>
        <taxon>Viridiplantae</taxon>
        <taxon>Streptophyta</taxon>
        <taxon>Embryophyta</taxon>
        <taxon>Tracheophyta</taxon>
        <taxon>Spermatophyta</taxon>
        <taxon>Magnoliopsida</taxon>
        <taxon>eudicotyledons</taxon>
        <taxon>Gunneridae</taxon>
        <taxon>Pentapetalae</taxon>
        <taxon>asterids</taxon>
        <taxon>lamiids</taxon>
        <taxon>Solanales</taxon>
        <taxon>Solanaceae</taxon>
        <taxon>Solanoideae</taxon>
        <taxon>Hyoscyameae</taxon>
        <taxon>Anisodus</taxon>
    </lineage>
</organism>
<evidence type="ECO:0000313" key="2">
    <source>
        <dbReference type="EMBL" id="KAK4379254.1"/>
    </source>
</evidence>
<keyword evidence="3" id="KW-1185">Reference proteome</keyword>
<comment type="caution">
    <text evidence="2">The sequence shown here is derived from an EMBL/GenBank/DDBJ whole genome shotgun (WGS) entry which is preliminary data.</text>
</comment>
<reference evidence="2" key="1">
    <citation type="submission" date="2023-12" db="EMBL/GenBank/DDBJ databases">
        <title>Genome assembly of Anisodus tanguticus.</title>
        <authorList>
            <person name="Wang Y.-J."/>
        </authorList>
    </citation>
    <scope>NUCLEOTIDE SEQUENCE</scope>
    <source>
        <strain evidence="2">KB-2021</strain>
        <tissue evidence="2">Leaf</tissue>
    </source>
</reference>